<dbReference type="GO" id="GO:0016024">
    <property type="term" value="P:CDP-diacylglycerol biosynthetic process"/>
    <property type="evidence" value="ECO:0007669"/>
    <property type="project" value="UniProtKB-UniPathway"/>
</dbReference>
<evidence type="ECO:0000256" key="8">
    <source>
        <dbReference type="SAM" id="Phobius"/>
    </source>
</evidence>
<gene>
    <name evidence="10" type="ORF">TorRG33x02_012300</name>
</gene>
<comment type="similarity">
    <text evidence="4">Belongs to the 1-acyl-sn-glycerol-3-phosphate acyltransferase family.</text>
</comment>
<evidence type="ECO:0000256" key="4">
    <source>
        <dbReference type="ARBA" id="ARBA00008655"/>
    </source>
</evidence>
<name>A0A2P5FZI5_TREOI</name>
<feature type="non-terminal residue" evidence="10">
    <location>
        <position position="1"/>
    </location>
</feature>
<comment type="pathway">
    <text evidence="3">Lipid metabolism.</text>
</comment>
<dbReference type="STRING" id="63057.A0A2P5FZI5"/>
<comment type="catalytic activity">
    <reaction evidence="1">
        <text>a 1-acyl-sn-glycero-3-phosphate + an acyl-CoA = a 1,2-diacyl-sn-glycero-3-phosphate + CoA</text>
        <dbReference type="Rhea" id="RHEA:19709"/>
        <dbReference type="ChEBI" id="CHEBI:57287"/>
        <dbReference type="ChEBI" id="CHEBI:57970"/>
        <dbReference type="ChEBI" id="CHEBI:58342"/>
        <dbReference type="ChEBI" id="CHEBI:58608"/>
        <dbReference type="EC" id="2.3.1.51"/>
    </reaction>
</comment>
<dbReference type="Proteomes" id="UP000237000">
    <property type="component" value="Unassembled WGS sequence"/>
</dbReference>
<keyword evidence="6 10" id="KW-0808">Transferase</keyword>
<dbReference type="InParanoid" id="A0A2P5FZI5"/>
<comment type="caution">
    <text evidence="10">The sequence shown here is derived from an EMBL/GenBank/DDBJ whole genome shotgun (WGS) entry which is preliminary data.</text>
</comment>
<evidence type="ECO:0000256" key="3">
    <source>
        <dbReference type="ARBA" id="ARBA00005189"/>
    </source>
</evidence>
<dbReference type="AlphaFoldDB" id="A0A2P5FZI5"/>
<evidence type="ECO:0000313" key="11">
    <source>
        <dbReference type="Proteomes" id="UP000237000"/>
    </source>
</evidence>
<dbReference type="GO" id="GO:0003841">
    <property type="term" value="F:1-acylglycerol-3-phosphate O-acyltransferase activity"/>
    <property type="evidence" value="ECO:0007669"/>
    <property type="project" value="UniProtKB-EC"/>
</dbReference>
<dbReference type="OrthoDB" id="189226at2759"/>
<dbReference type="EC" id="2.3.1.51" evidence="5"/>
<dbReference type="InterPro" id="IPR032098">
    <property type="entry name" value="Acyltransf_C"/>
</dbReference>
<feature type="transmembrane region" description="Helical" evidence="8">
    <location>
        <begin position="81"/>
        <end position="100"/>
    </location>
</feature>
<reference evidence="11" key="1">
    <citation type="submission" date="2016-06" db="EMBL/GenBank/DDBJ databases">
        <title>Parallel loss of symbiosis genes in relatives of nitrogen-fixing non-legume Parasponia.</title>
        <authorList>
            <person name="Van Velzen R."/>
            <person name="Holmer R."/>
            <person name="Bu F."/>
            <person name="Rutten L."/>
            <person name="Van Zeijl A."/>
            <person name="Liu W."/>
            <person name="Santuari L."/>
            <person name="Cao Q."/>
            <person name="Sharma T."/>
            <person name="Shen D."/>
            <person name="Roswanjaya Y."/>
            <person name="Wardhani T."/>
            <person name="Kalhor M.S."/>
            <person name="Jansen J."/>
            <person name="Van den Hoogen J."/>
            <person name="Gungor B."/>
            <person name="Hartog M."/>
            <person name="Hontelez J."/>
            <person name="Verver J."/>
            <person name="Yang W.-C."/>
            <person name="Schijlen E."/>
            <person name="Repin R."/>
            <person name="Schilthuizen M."/>
            <person name="Schranz E."/>
            <person name="Heidstra R."/>
            <person name="Miyata K."/>
            <person name="Fedorova E."/>
            <person name="Kohlen W."/>
            <person name="Bisseling T."/>
            <person name="Smit S."/>
            <person name="Geurts R."/>
        </authorList>
    </citation>
    <scope>NUCLEOTIDE SEQUENCE [LARGE SCALE GENOMIC DNA]</scope>
    <source>
        <strain evidence="11">cv. RG33-2</strain>
    </source>
</reference>
<dbReference type="PANTHER" id="PTHR10983:SF16">
    <property type="entry name" value="LYSOCARDIOLIPIN ACYLTRANSFERASE 1"/>
    <property type="match status" value="1"/>
</dbReference>
<evidence type="ECO:0000256" key="5">
    <source>
        <dbReference type="ARBA" id="ARBA00013211"/>
    </source>
</evidence>
<feature type="transmembrane region" description="Helical" evidence="8">
    <location>
        <begin position="106"/>
        <end position="124"/>
    </location>
</feature>
<evidence type="ECO:0000256" key="1">
    <source>
        <dbReference type="ARBA" id="ARBA00001141"/>
    </source>
</evidence>
<comment type="pathway">
    <text evidence="2">Phospholipid metabolism; CDP-diacylglycerol biosynthesis; CDP-diacylglycerol from sn-glycerol 3-phosphate: step 2/3.</text>
</comment>
<dbReference type="UniPathway" id="UPA00557">
    <property type="reaction ID" value="UER00613"/>
</dbReference>
<feature type="domain" description="Acyltransferase C-terminal" evidence="9">
    <location>
        <begin position="18"/>
        <end position="87"/>
    </location>
</feature>
<dbReference type="Pfam" id="PF16076">
    <property type="entry name" value="Acyltransf_C"/>
    <property type="match status" value="1"/>
</dbReference>
<dbReference type="EMBL" id="JXTC01000003">
    <property type="protein sequence ID" value="POO03169.1"/>
    <property type="molecule type" value="Genomic_DNA"/>
</dbReference>
<keyword evidence="8" id="KW-1133">Transmembrane helix</keyword>
<keyword evidence="7 10" id="KW-0012">Acyltransferase</keyword>
<dbReference type="GO" id="GO:0012505">
    <property type="term" value="C:endomembrane system"/>
    <property type="evidence" value="ECO:0007669"/>
    <property type="project" value="TreeGrafter"/>
</dbReference>
<proteinExistence type="inferred from homology"/>
<protein>
    <recommendedName>
        <fullName evidence="5">1-acylglycerol-3-phosphate O-acyltransferase</fullName>
        <ecNumber evidence="5">2.3.1.51</ecNumber>
    </recommendedName>
</protein>
<keyword evidence="8" id="KW-0472">Membrane</keyword>
<dbReference type="PANTHER" id="PTHR10983">
    <property type="entry name" value="1-ACYLGLYCEROL-3-PHOSPHATE ACYLTRANSFERASE-RELATED"/>
    <property type="match status" value="1"/>
</dbReference>
<evidence type="ECO:0000313" key="10">
    <source>
        <dbReference type="EMBL" id="POO03169.1"/>
    </source>
</evidence>
<evidence type="ECO:0000256" key="2">
    <source>
        <dbReference type="ARBA" id="ARBA00004728"/>
    </source>
</evidence>
<organism evidence="10 11">
    <name type="scientific">Trema orientale</name>
    <name type="common">Charcoal tree</name>
    <name type="synonym">Celtis orientalis</name>
    <dbReference type="NCBI Taxonomy" id="63057"/>
    <lineage>
        <taxon>Eukaryota</taxon>
        <taxon>Viridiplantae</taxon>
        <taxon>Streptophyta</taxon>
        <taxon>Embryophyta</taxon>
        <taxon>Tracheophyta</taxon>
        <taxon>Spermatophyta</taxon>
        <taxon>Magnoliopsida</taxon>
        <taxon>eudicotyledons</taxon>
        <taxon>Gunneridae</taxon>
        <taxon>Pentapetalae</taxon>
        <taxon>rosids</taxon>
        <taxon>fabids</taxon>
        <taxon>Rosales</taxon>
        <taxon>Cannabaceae</taxon>
        <taxon>Trema</taxon>
    </lineage>
</organism>
<evidence type="ECO:0000256" key="6">
    <source>
        <dbReference type="ARBA" id="ARBA00022679"/>
    </source>
</evidence>
<accession>A0A2P5FZI5</accession>
<evidence type="ECO:0000256" key="7">
    <source>
        <dbReference type="ARBA" id="ARBA00023315"/>
    </source>
</evidence>
<sequence>VTIAYKNNCPSFLDNVFGVDPSEVHIHVRRIPVKDIPASEVDSTAWLIDSFQLKDKLLSDFKIEGHFPDPVAEEQLSFIKCLANFILVIFLTAMFLYLTISSVWFKMYIVLSCAYLALATYLNIRPMPIIGHVRAMFCSKKTRND</sequence>
<keyword evidence="11" id="KW-1185">Reference proteome</keyword>
<keyword evidence="8" id="KW-0812">Transmembrane</keyword>
<evidence type="ECO:0000259" key="9">
    <source>
        <dbReference type="Pfam" id="PF16076"/>
    </source>
</evidence>